<dbReference type="Proteomes" id="UP001172083">
    <property type="component" value="Unassembled WGS sequence"/>
</dbReference>
<organism evidence="4 5">
    <name type="scientific">Agaribacillus aureus</name>
    <dbReference type="NCBI Taxonomy" id="3051825"/>
    <lineage>
        <taxon>Bacteria</taxon>
        <taxon>Pseudomonadati</taxon>
        <taxon>Bacteroidota</taxon>
        <taxon>Cytophagia</taxon>
        <taxon>Cytophagales</taxon>
        <taxon>Splendidivirgaceae</taxon>
        <taxon>Agaribacillus</taxon>
    </lineage>
</organism>
<evidence type="ECO:0000256" key="3">
    <source>
        <dbReference type="PROSITE-ProRule" id="PRU00742"/>
    </source>
</evidence>
<dbReference type="EMBL" id="JAUJEB010000004">
    <property type="protein sequence ID" value="MDN5214137.1"/>
    <property type="molecule type" value="Genomic_DNA"/>
</dbReference>
<evidence type="ECO:0000256" key="1">
    <source>
        <dbReference type="ARBA" id="ARBA00022723"/>
    </source>
</evidence>
<dbReference type="PIRSF" id="PIRSF036979">
    <property type="entry name" value="Arginase"/>
    <property type="match status" value="1"/>
</dbReference>
<comment type="caution">
    <text evidence="4">The sequence shown here is derived from an EMBL/GenBank/DDBJ whole genome shotgun (WGS) entry which is preliminary data.</text>
</comment>
<dbReference type="SUPFAM" id="SSF52768">
    <property type="entry name" value="Arginase/deacetylase"/>
    <property type="match status" value="1"/>
</dbReference>
<protein>
    <submittedName>
        <fullName evidence="4">Agmatinase family protein</fullName>
    </submittedName>
</protein>
<dbReference type="RefSeq" id="WP_346759472.1">
    <property type="nucleotide sequence ID" value="NZ_JAUJEB010000004.1"/>
</dbReference>
<accession>A0ABT8L8P7</accession>
<dbReference type="PRINTS" id="PR00116">
    <property type="entry name" value="ARGINASE"/>
</dbReference>
<keyword evidence="2" id="KW-0378">Hydrolase</keyword>
<dbReference type="Pfam" id="PF00491">
    <property type="entry name" value="Arginase"/>
    <property type="match status" value="1"/>
</dbReference>
<dbReference type="PANTHER" id="PTHR11358">
    <property type="entry name" value="ARGINASE/AGMATINASE"/>
    <property type="match status" value="1"/>
</dbReference>
<evidence type="ECO:0000313" key="5">
    <source>
        <dbReference type="Proteomes" id="UP001172083"/>
    </source>
</evidence>
<name>A0ABT8L8P7_9BACT</name>
<reference evidence="4" key="1">
    <citation type="submission" date="2023-06" db="EMBL/GenBank/DDBJ databases">
        <title>Genomic of Agaribacillus aureum.</title>
        <authorList>
            <person name="Wang G."/>
        </authorList>
    </citation>
    <scope>NUCLEOTIDE SEQUENCE</scope>
    <source>
        <strain evidence="4">BMA12</strain>
    </source>
</reference>
<sequence>MINKDAEVSFDPNSVGVGGKLFGLPFTEEDAQLVIIPVPWEVTVSYMSGTARGPEAVLEASPQLDLALENIHNAWELGIFMQPISEEWKEENEQWRKHTLPYIKWLESGKKKTNNATIENTPEAVNTVCRKLNHWVKSQSEELLNKGKMVGILGGDHSTPFGLIEALAERYQDFGVLQFDAHADLRDAYEGFEFSHASVMYNVSKLNNVSKIVQVGIRDFSQFEHEFIENSKGKINTYFYPSIKKRLFSGEHWKDICQEIIGNLPENVYVSFDIDGLDPKLCPNTGTPVPGGFEFDETIYLIDTLVKSGKKIIGFDVCEVAPGKNNQWDGNVGARILYNIANLMAVSQGKLQMIQ</sequence>
<keyword evidence="5" id="KW-1185">Reference proteome</keyword>
<dbReference type="PANTHER" id="PTHR11358:SF26">
    <property type="entry name" value="GUANIDINO ACID HYDROLASE, MITOCHONDRIAL"/>
    <property type="match status" value="1"/>
</dbReference>
<comment type="similarity">
    <text evidence="3">Belongs to the arginase family.</text>
</comment>
<gene>
    <name evidence="4" type="ORF">QQ020_18820</name>
</gene>
<evidence type="ECO:0000313" key="4">
    <source>
        <dbReference type="EMBL" id="MDN5214137.1"/>
    </source>
</evidence>
<proteinExistence type="inferred from homology"/>
<dbReference type="InterPro" id="IPR006035">
    <property type="entry name" value="Ureohydrolase"/>
</dbReference>
<dbReference type="InterPro" id="IPR023696">
    <property type="entry name" value="Ureohydrolase_dom_sf"/>
</dbReference>
<dbReference type="Gene3D" id="3.40.800.10">
    <property type="entry name" value="Ureohydrolase domain"/>
    <property type="match status" value="1"/>
</dbReference>
<dbReference type="CDD" id="cd11593">
    <property type="entry name" value="Agmatinase-like_2"/>
    <property type="match status" value="1"/>
</dbReference>
<dbReference type="PROSITE" id="PS51409">
    <property type="entry name" value="ARGINASE_2"/>
    <property type="match status" value="1"/>
</dbReference>
<evidence type="ECO:0000256" key="2">
    <source>
        <dbReference type="ARBA" id="ARBA00022801"/>
    </source>
</evidence>
<keyword evidence="1" id="KW-0479">Metal-binding</keyword>